<keyword evidence="1" id="KW-0802">TPR repeat</keyword>
<dbReference type="InterPro" id="IPR051677">
    <property type="entry name" value="AfsR-DnrI-RedD_regulator"/>
</dbReference>
<reference evidence="3 4" key="1">
    <citation type="submission" date="2015-08" db="EMBL/GenBank/DDBJ databases">
        <title>Draft Genome Sequence of Bacillus vietnamensis UCD-SED5.</title>
        <authorList>
            <person name="Lee R.D."/>
            <person name="Jospin G."/>
            <person name="Lang J.M."/>
            <person name="Coil D.A."/>
            <person name="Eisen J.A."/>
        </authorList>
    </citation>
    <scope>NUCLEOTIDE SEQUENCE [LARGE SCALE GENOMIC DNA]</scope>
    <source>
        <strain evidence="3 4">UCD-SED5</strain>
    </source>
</reference>
<dbReference type="Gene3D" id="1.10.10.10">
    <property type="entry name" value="Winged helix-like DNA-binding domain superfamily/Winged helix DNA-binding domain"/>
    <property type="match status" value="1"/>
</dbReference>
<dbReference type="PANTHER" id="PTHR35807:SF2">
    <property type="entry name" value="TRANSCRIPTIONAL ACTIVATOR DOMAIN"/>
    <property type="match status" value="1"/>
</dbReference>
<sequence>MVRKFVRFEGGYVTTEIPIIETKFVPPVVKDSYIRRPSLMKKMRTVTDYKLVIVHSGAGYGKSTAISQFLQDVKPDYCWYSITQTDDGLIPFVTNIVYGIQKRIPDFGQELRETLRSMGQYMKEDDIHRLSALFINECMKIPHSFIMIVDDYHLVDHSFLINQWMEKVIEHLPGNIHFFLSTRTKPAWSSFIQLKISGQLMEISESDLCLKKEEAELLLTGFHETIIPESQLDAIYNLTEGWVIAVSMIHSQLKENPDILMVEKQHSSLEELFHYLAQEVLSKQTPIVQQFLKQISILDEINGSTCEVIFELPGSEQMLKQLSEKNALLQEMKGSHHFRLHALFQTFLERKLKEESPGLYKELQLKCARFFEGNGNWEKAIFHYLKMGNIEAVSTILVKEAEGMMKGGQLETLGDYLSGIPDHVKDQYHSLWFYQGEFFRYRSFYEKAEKAYTRGVQLSENDPIMLSKAYEGIGRIYLDTIQPGKAQRFLLKAIECLEAGEQKYLEEKNHLYVLTAENLVNSGKAIQAKLWYDKGKRNGFMKEEGNLEARMLLRTGNLQEAKQVLLYKEGEDQLPQSHREKELLLSLIQSFMGNGTEAKSLAQHGISQGIKGKSPFVEACGWIRLGHAVQLISDYDTSLAKNCYETSLELMSQINVSRGKAEPYMGLSILYARLGEFQRAKELAEEALHETEKVEDMWLYSLILLSIGITDFYREEWGEARTSFERAERQLDSCGDRYGKMMTKLWKSAVAYKNDDTALFMESMSSCLNEVQTGEYEFIFFKPTTFGPKDLQSLVPLIVKAHQEGIHAPYCHQLLTRLGYDSIPSHPGYSIKVQTLGRFEIQLGDQRVIEKQWQREKAKELFQYLLIHGTQLKRKEEIIEELWPEGSGSDRDFKVALNALNNVLEPNRQARGKAFFIGRHQEGYGLNPSANIEYDAEQFTGWIMEGLKENDVEKSVQYLERGLHYYKGEFLSDRKGMWWTEKERERLQHLYLRGLEKRAQLAVRTEQIDEAIDYCLEIIEHDPLWEEAYRILMYGYYQKNNRPQAVKWFRRCKSTLESELGVEPMTATIQMYEMVMGIDSGGKAL</sequence>
<feature type="domain" description="Bacterial transcriptional activator" evidence="2">
    <location>
        <begin position="934"/>
        <end position="1076"/>
    </location>
</feature>
<dbReference type="InterPro" id="IPR036388">
    <property type="entry name" value="WH-like_DNA-bd_sf"/>
</dbReference>
<dbReference type="InterPro" id="IPR011990">
    <property type="entry name" value="TPR-like_helical_dom_sf"/>
</dbReference>
<dbReference type="Pfam" id="PF03704">
    <property type="entry name" value="BTAD"/>
    <property type="match status" value="1"/>
</dbReference>
<dbReference type="Proteomes" id="UP000050398">
    <property type="component" value="Unassembled WGS sequence"/>
</dbReference>
<dbReference type="InterPro" id="IPR019734">
    <property type="entry name" value="TPR_rpt"/>
</dbReference>
<gene>
    <name evidence="3" type="ORF">AM506_02325</name>
</gene>
<dbReference type="PANTHER" id="PTHR35807">
    <property type="entry name" value="TRANSCRIPTIONAL REGULATOR REDD-RELATED"/>
    <property type="match status" value="1"/>
</dbReference>
<proteinExistence type="predicted"/>
<dbReference type="InterPro" id="IPR005158">
    <property type="entry name" value="BTAD"/>
</dbReference>
<accession>A0A0P6W1S4</accession>
<dbReference type="SMART" id="SM01043">
    <property type="entry name" value="BTAD"/>
    <property type="match status" value="1"/>
</dbReference>
<dbReference type="SUPFAM" id="SSF52540">
    <property type="entry name" value="P-loop containing nucleoside triphosphate hydrolases"/>
    <property type="match status" value="1"/>
</dbReference>
<feature type="repeat" description="TPR" evidence="1">
    <location>
        <begin position="429"/>
        <end position="462"/>
    </location>
</feature>
<dbReference type="InterPro" id="IPR027417">
    <property type="entry name" value="P-loop_NTPase"/>
</dbReference>
<evidence type="ECO:0000313" key="3">
    <source>
        <dbReference type="EMBL" id="KPL61485.1"/>
    </source>
</evidence>
<name>A0A0P6W1S4_9BACI</name>
<dbReference type="SMART" id="SM00028">
    <property type="entry name" value="TPR"/>
    <property type="match status" value="6"/>
</dbReference>
<protein>
    <recommendedName>
        <fullName evidence="2">Bacterial transcriptional activator domain-containing protein</fullName>
    </recommendedName>
</protein>
<evidence type="ECO:0000256" key="1">
    <source>
        <dbReference type="PROSITE-ProRule" id="PRU00339"/>
    </source>
</evidence>
<evidence type="ECO:0000259" key="2">
    <source>
        <dbReference type="SMART" id="SM01043"/>
    </source>
</evidence>
<dbReference type="SUPFAM" id="SSF48452">
    <property type="entry name" value="TPR-like"/>
    <property type="match status" value="3"/>
</dbReference>
<dbReference type="PATRIC" id="fig|218284.4.peg.491"/>
<comment type="caution">
    <text evidence="3">The sequence shown here is derived from an EMBL/GenBank/DDBJ whole genome shotgun (WGS) entry which is preliminary data.</text>
</comment>
<dbReference type="Pfam" id="PF25873">
    <property type="entry name" value="WHD_MalT"/>
    <property type="match status" value="1"/>
</dbReference>
<dbReference type="Gene3D" id="1.25.40.10">
    <property type="entry name" value="Tetratricopeptide repeat domain"/>
    <property type="match status" value="3"/>
</dbReference>
<dbReference type="AlphaFoldDB" id="A0A0P6W1S4"/>
<organism evidence="3 4">
    <name type="scientific">Rossellomorea vietnamensis</name>
    <dbReference type="NCBI Taxonomy" id="218284"/>
    <lineage>
        <taxon>Bacteria</taxon>
        <taxon>Bacillati</taxon>
        <taxon>Bacillota</taxon>
        <taxon>Bacilli</taxon>
        <taxon>Bacillales</taxon>
        <taxon>Bacillaceae</taxon>
        <taxon>Rossellomorea</taxon>
    </lineage>
</organism>
<dbReference type="EMBL" id="LIXZ01000001">
    <property type="protein sequence ID" value="KPL61485.1"/>
    <property type="molecule type" value="Genomic_DNA"/>
</dbReference>
<evidence type="ECO:0000313" key="4">
    <source>
        <dbReference type="Proteomes" id="UP000050398"/>
    </source>
</evidence>
<dbReference type="PROSITE" id="PS50005">
    <property type="entry name" value="TPR"/>
    <property type="match status" value="1"/>
</dbReference>
<dbReference type="InterPro" id="IPR059106">
    <property type="entry name" value="WHD_MalT"/>
</dbReference>